<dbReference type="OrthoDB" id="4921980at2759"/>
<accession>A0A545UMA6</accession>
<sequence length="266" mass="28825">MASAAVAVPASIEARSGAQCAVPETGLGQPELLSRATNLLDNGQDININIVMHFCCSAGEKCPRDEIAQAEIELMNSFVSSARITFSLEAVKHIDNTKCKSDINRWDDMLDLITDVRQGDASTLNIVYVQGNRGDGTKGVCSQPRLGARLSDQALAMDGCVVAMDTLPEGNDGKDPVYPAITIHEAGHWLSLDHTVGDNGNVMTSNLLEKTEYSFNEVQLKQMRQKAVERLEQSNLVESDEPPAPRPSKPAPAAVPGDAWVWMHKK</sequence>
<gene>
    <name evidence="2" type="ORF">IF1G_10748</name>
</gene>
<proteinExistence type="predicted"/>
<dbReference type="InterPro" id="IPR024079">
    <property type="entry name" value="MetalloPept_cat_dom_sf"/>
</dbReference>
<dbReference type="AlphaFoldDB" id="A0A545UMA6"/>
<reference evidence="2 3" key="1">
    <citation type="journal article" date="2019" name="Appl. Microbiol. Biotechnol.">
        <title>Genome sequence of Isaria javanica and comparative genome analysis insights into family S53 peptidase evolution in fungal entomopathogens.</title>
        <authorList>
            <person name="Lin R."/>
            <person name="Zhang X."/>
            <person name="Xin B."/>
            <person name="Zou M."/>
            <person name="Gao Y."/>
            <person name="Qin F."/>
            <person name="Hu Q."/>
            <person name="Xie B."/>
            <person name="Cheng X."/>
        </authorList>
    </citation>
    <scope>NUCLEOTIDE SEQUENCE [LARGE SCALE GENOMIC DNA]</scope>
    <source>
        <strain evidence="2 3">IJ1G</strain>
    </source>
</reference>
<evidence type="ECO:0000313" key="3">
    <source>
        <dbReference type="Proteomes" id="UP000315783"/>
    </source>
</evidence>
<dbReference type="GO" id="GO:0008237">
    <property type="term" value="F:metallopeptidase activity"/>
    <property type="evidence" value="ECO:0007669"/>
    <property type="project" value="InterPro"/>
</dbReference>
<dbReference type="EMBL" id="SPUK01000025">
    <property type="protein sequence ID" value="TQV90596.1"/>
    <property type="molecule type" value="Genomic_DNA"/>
</dbReference>
<comment type="caution">
    <text evidence="2">The sequence shown here is derived from an EMBL/GenBank/DDBJ whole genome shotgun (WGS) entry which is preliminary data.</text>
</comment>
<evidence type="ECO:0000313" key="2">
    <source>
        <dbReference type="EMBL" id="TQV90596.1"/>
    </source>
</evidence>
<name>A0A545UMA6_9HYPO</name>
<evidence type="ECO:0008006" key="4">
    <source>
        <dbReference type="Google" id="ProtNLM"/>
    </source>
</evidence>
<organism evidence="2 3">
    <name type="scientific">Cordyceps javanica</name>
    <dbReference type="NCBI Taxonomy" id="43265"/>
    <lineage>
        <taxon>Eukaryota</taxon>
        <taxon>Fungi</taxon>
        <taxon>Dikarya</taxon>
        <taxon>Ascomycota</taxon>
        <taxon>Pezizomycotina</taxon>
        <taxon>Sordariomycetes</taxon>
        <taxon>Hypocreomycetidae</taxon>
        <taxon>Hypocreales</taxon>
        <taxon>Cordycipitaceae</taxon>
        <taxon>Cordyceps</taxon>
    </lineage>
</organism>
<dbReference type="Gene3D" id="3.40.390.10">
    <property type="entry name" value="Collagenase (Catalytic Domain)"/>
    <property type="match status" value="1"/>
</dbReference>
<evidence type="ECO:0000256" key="1">
    <source>
        <dbReference type="SAM" id="MobiDB-lite"/>
    </source>
</evidence>
<dbReference type="Proteomes" id="UP000315783">
    <property type="component" value="Unassembled WGS sequence"/>
</dbReference>
<feature type="region of interest" description="Disordered" evidence="1">
    <location>
        <begin position="236"/>
        <end position="258"/>
    </location>
</feature>
<keyword evidence="3" id="KW-1185">Reference proteome</keyword>
<dbReference type="SUPFAM" id="SSF55486">
    <property type="entry name" value="Metalloproteases ('zincins'), catalytic domain"/>
    <property type="match status" value="1"/>
</dbReference>
<protein>
    <recommendedName>
        <fullName evidence="4">Metalloprotease 1</fullName>
    </recommendedName>
</protein>